<reference evidence="2" key="1">
    <citation type="journal article" date="2023" name="G3 (Bethesda)">
        <title>Genome assembly and association tests identify interacting loci associated with vigor, precocity, and sex in interspecific pistachio rootstocks.</title>
        <authorList>
            <person name="Palmer W."/>
            <person name="Jacygrad E."/>
            <person name="Sagayaradj S."/>
            <person name="Cavanaugh K."/>
            <person name="Han R."/>
            <person name="Bertier L."/>
            <person name="Beede B."/>
            <person name="Kafkas S."/>
            <person name="Golino D."/>
            <person name="Preece J."/>
            <person name="Michelmore R."/>
        </authorList>
    </citation>
    <scope>NUCLEOTIDE SEQUENCE [LARGE SCALE GENOMIC DNA]</scope>
</reference>
<dbReference type="Proteomes" id="UP001163603">
    <property type="component" value="Chromosome 13"/>
</dbReference>
<comment type="caution">
    <text evidence="1">The sequence shown here is derived from an EMBL/GenBank/DDBJ whole genome shotgun (WGS) entry which is preliminary data.</text>
</comment>
<evidence type="ECO:0000313" key="2">
    <source>
        <dbReference type="Proteomes" id="UP001163603"/>
    </source>
</evidence>
<name>A0ACC0X9Q4_9ROSI</name>
<organism evidence="1 2">
    <name type="scientific">Pistacia integerrima</name>
    <dbReference type="NCBI Taxonomy" id="434235"/>
    <lineage>
        <taxon>Eukaryota</taxon>
        <taxon>Viridiplantae</taxon>
        <taxon>Streptophyta</taxon>
        <taxon>Embryophyta</taxon>
        <taxon>Tracheophyta</taxon>
        <taxon>Spermatophyta</taxon>
        <taxon>Magnoliopsida</taxon>
        <taxon>eudicotyledons</taxon>
        <taxon>Gunneridae</taxon>
        <taxon>Pentapetalae</taxon>
        <taxon>rosids</taxon>
        <taxon>malvids</taxon>
        <taxon>Sapindales</taxon>
        <taxon>Anacardiaceae</taxon>
        <taxon>Pistacia</taxon>
    </lineage>
</organism>
<dbReference type="EMBL" id="CM047748">
    <property type="protein sequence ID" value="KAJ0013422.1"/>
    <property type="molecule type" value="Genomic_DNA"/>
</dbReference>
<gene>
    <name evidence="1" type="ORF">Pint_20540</name>
</gene>
<keyword evidence="2" id="KW-1185">Reference proteome</keyword>
<protein>
    <submittedName>
        <fullName evidence="1">Uncharacterized protein</fullName>
    </submittedName>
</protein>
<sequence length="213" mass="23416">MVKIKVHYPSLSLQNHSSNSHRATGTATAGKSIRFPCHPSKAGTKPNTKINKNFESVGRNKKRALEPAKHTFEKAKSSDKVDSGETVVKKGLQNTTAIEVKGLDDEVDGRAKIIKDSNPNGEPRANLEGNGDHGAKTERDISFITGVLDLILKDMNKKGKSIFKKQDRKAVQEPSRKRFKICTPWWKPIGKPRISLGAPGLCSRSSDAYTEVL</sequence>
<evidence type="ECO:0000313" key="1">
    <source>
        <dbReference type="EMBL" id="KAJ0013422.1"/>
    </source>
</evidence>
<proteinExistence type="predicted"/>
<accession>A0ACC0X9Q4</accession>